<evidence type="ECO:0000256" key="2">
    <source>
        <dbReference type="ARBA" id="ARBA00023315"/>
    </source>
</evidence>
<evidence type="ECO:0000313" key="4">
    <source>
        <dbReference type="EMBL" id="RNB79643.1"/>
    </source>
</evidence>
<dbReference type="PROSITE" id="PS51186">
    <property type="entry name" value="GNAT"/>
    <property type="match status" value="1"/>
</dbReference>
<dbReference type="GO" id="GO:0016747">
    <property type="term" value="F:acyltransferase activity, transferring groups other than amino-acyl groups"/>
    <property type="evidence" value="ECO:0007669"/>
    <property type="project" value="InterPro"/>
</dbReference>
<dbReference type="InterPro" id="IPR000182">
    <property type="entry name" value="GNAT_dom"/>
</dbReference>
<name>A0A3M8CVC9_9BACL</name>
<evidence type="ECO:0000259" key="3">
    <source>
        <dbReference type="PROSITE" id="PS51186"/>
    </source>
</evidence>
<dbReference type="OrthoDB" id="794462at2"/>
<dbReference type="AlphaFoldDB" id="A0A3M8CVC9"/>
<dbReference type="CDD" id="cd04301">
    <property type="entry name" value="NAT_SF"/>
    <property type="match status" value="1"/>
</dbReference>
<keyword evidence="1 4" id="KW-0808">Transferase</keyword>
<dbReference type="Proteomes" id="UP000271031">
    <property type="component" value="Unassembled WGS sequence"/>
</dbReference>
<evidence type="ECO:0000313" key="5">
    <source>
        <dbReference type="Proteomes" id="UP000271031"/>
    </source>
</evidence>
<comment type="caution">
    <text evidence="4">The sequence shown here is derived from an EMBL/GenBank/DDBJ whole genome shotgun (WGS) entry which is preliminary data.</text>
</comment>
<feature type="domain" description="N-acetyltransferase" evidence="3">
    <location>
        <begin position="1"/>
        <end position="150"/>
    </location>
</feature>
<dbReference type="InterPro" id="IPR050680">
    <property type="entry name" value="YpeA/RimI_acetyltransf"/>
</dbReference>
<accession>A0A3M8CVC9</accession>
<sequence length="150" mass="17582">MHTKPVSQADEAFLYQLYEGSRAEELAAWGMDEATRDMFLRMQWNAQRQSYEQQFPGADHQIVLEDDNKIGKITTYRNEQQIRLVDLIILPAFQKRGIGTRLLQELQQEAMREDKPLFLSVLQINPAKRLYERLGFVVTGGDEVYAWMVW</sequence>
<dbReference type="InterPro" id="IPR016181">
    <property type="entry name" value="Acyl_CoA_acyltransferase"/>
</dbReference>
<dbReference type="SUPFAM" id="SSF55729">
    <property type="entry name" value="Acyl-CoA N-acyltransferases (Nat)"/>
    <property type="match status" value="1"/>
</dbReference>
<proteinExistence type="predicted"/>
<keyword evidence="2" id="KW-0012">Acyltransferase</keyword>
<protein>
    <submittedName>
        <fullName evidence="4">GNAT family N-acetyltransferase</fullName>
    </submittedName>
</protein>
<reference evidence="4 5" key="1">
    <citation type="submission" date="2018-10" db="EMBL/GenBank/DDBJ databases">
        <title>Phylogenomics of Brevibacillus.</title>
        <authorList>
            <person name="Dunlap C."/>
        </authorList>
    </citation>
    <scope>NUCLEOTIDE SEQUENCE [LARGE SCALE GENOMIC DNA]</scope>
    <source>
        <strain evidence="4 5">JCM 15716</strain>
    </source>
</reference>
<organism evidence="4 5">
    <name type="scientific">Brevibacillus fluminis</name>
    <dbReference type="NCBI Taxonomy" id="511487"/>
    <lineage>
        <taxon>Bacteria</taxon>
        <taxon>Bacillati</taxon>
        <taxon>Bacillota</taxon>
        <taxon>Bacilli</taxon>
        <taxon>Bacillales</taxon>
        <taxon>Paenibacillaceae</taxon>
        <taxon>Brevibacillus</taxon>
    </lineage>
</organism>
<evidence type="ECO:0000256" key="1">
    <source>
        <dbReference type="ARBA" id="ARBA00022679"/>
    </source>
</evidence>
<dbReference type="PANTHER" id="PTHR43420">
    <property type="entry name" value="ACETYLTRANSFERASE"/>
    <property type="match status" value="1"/>
</dbReference>
<dbReference type="Pfam" id="PF13673">
    <property type="entry name" value="Acetyltransf_10"/>
    <property type="match status" value="1"/>
</dbReference>
<keyword evidence="5" id="KW-1185">Reference proteome</keyword>
<dbReference type="EMBL" id="RHHQ01000028">
    <property type="protein sequence ID" value="RNB79643.1"/>
    <property type="molecule type" value="Genomic_DNA"/>
</dbReference>
<dbReference type="Gene3D" id="3.40.630.30">
    <property type="match status" value="1"/>
</dbReference>
<gene>
    <name evidence="4" type="ORF">EDM56_28805</name>
</gene>